<keyword evidence="10" id="KW-0206">Cytoskeleton</keyword>
<keyword evidence="7" id="KW-0832">Ubl conjugation</keyword>
<evidence type="ECO:0000256" key="8">
    <source>
        <dbReference type="ARBA" id="ARBA00022990"/>
    </source>
</evidence>
<dbReference type="PANTHER" id="PTHR13034">
    <property type="entry name" value="DYNACTIN P62 SUBUNIT"/>
    <property type="match status" value="1"/>
</dbReference>
<evidence type="ECO:0000256" key="6">
    <source>
        <dbReference type="ARBA" id="ARBA00022553"/>
    </source>
</evidence>
<comment type="subunit">
    <text evidence="13">Subunit of dynactin, a multiprotein complex part of a tripartite complex with dynein and a adapter, such as BICDL1, BICD2 or HOOK3. The dynactin complex is built around ACTR1A/ACTB filament and consists of an actin-related filament composed of a shoulder domain, a pointed end and a barbed end. Its length is defined by its flexible shoulder domain. The soulder is composed of 2 DCTN1 subunits, 4 DCTN2 and 2 DCTN3. The 4 DCNT2 (via N-terminus) bind the ACTR1A filament and act as molecular rulers to determine the length. The pointed end is important for binding dynein-dynactin cargo adapters. Consists of 4 subunits: ACTR10, DCNT4, DCTN5 and DCTN6. The barbed end is composed of a CAPZA1:CAPZB heterodimers, which binds ACTR1A/ACTB filament and dynactin and stabilizes dynactin. Interacts with ATP7B, but not ATP7A, in a copper-dependent manner. Interacts with ANK2; this interaction is required for localization at costameres. Interacts with N4BP2L1.</text>
</comment>
<evidence type="ECO:0000256" key="12">
    <source>
        <dbReference type="ARBA" id="ARBA00034864"/>
    </source>
</evidence>
<dbReference type="GO" id="GO:0005869">
    <property type="term" value="C:dynactin complex"/>
    <property type="evidence" value="ECO:0007669"/>
    <property type="project" value="InterPro"/>
</dbReference>
<feature type="region of interest" description="Disordered" evidence="14">
    <location>
        <begin position="172"/>
        <end position="195"/>
    </location>
</feature>
<keyword evidence="5" id="KW-1017">Isopeptide bond</keyword>
<evidence type="ECO:0000256" key="1">
    <source>
        <dbReference type="ARBA" id="ARBA00004300"/>
    </source>
</evidence>
<gene>
    <name evidence="15" type="ORF">CYCCA115_LOCUS672</name>
</gene>
<sequence>MIVSDSAFVLYVDHQGHPAPLALCYHATASRRLASSLDRHPPTTVTEVDSAFCPQCFAIYDSNSASNMGYCPEAKCRMCPICSSVASIVAEDGTAFYSCGSCAWDSKACELIVPIPVDSDGAVAKEELVKAIQGLGKQYSTKTGDANKASDTHFKDMLKTLEGMAKEKVKGQRSRSIYSKGTSAAERRGMDGPEGWSVETLEETMETRRKDFSASADSRVGGQDPQVVPLDQPIVLDNSLKDEPTEALLMQQVGTGATSFVELLPLQVPLRPRKSRRCRAELAEGRPGILLKPKLNPLEGDSSLRTGHGQWWKKDSSAIQALPRARVSKHASDGTRHAFLLKVSNPTLGNIRFRLAASDYGGEPVWEGDSTERNPMLENICVEPLMGKIVSASLAPKIGKTIQASTVCELEPGEDSFLDLGRSIYDEPPEVYKWKADEILEESKVSADNPSSVRIIASRKSSAWLELIIMETQVLAGFSPAVPVSLQIEVGGGSWDSSLIQPEKQDGDKKDMVNFDLVLVWDSA</sequence>
<comment type="caution">
    <text evidence="15">The sequence shown here is derived from an EMBL/GenBank/DDBJ whole genome shotgun (WGS) entry which is preliminary data.</text>
</comment>
<comment type="similarity">
    <text evidence="11">Belongs to the dynactin subunit 4 family.</text>
</comment>
<organism evidence="15 16">
    <name type="scientific">Cylindrotheca closterium</name>
    <dbReference type="NCBI Taxonomy" id="2856"/>
    <lineage>
        <taxon>Eukaryota</taxon>
        <taxon>Sar</taxon>
        <taxon>Stramenopiles</taxon>
        <taxon>Ochrophyta</taxon>
        <taxon>Bacillariophyta</taxon>
        <taxon>Bacillariophyceae</taxon>
        <taxon>Bacillariophycidae</taxon>
        <taxon>Bacillariales</taxon>
        <taxon>Bacillariaceae</taxon>
        <taxon>Cylindrotheca</taxon>
    </lineage>
</organism>
<keyword evidence="9" id="KW-0175">Coiled coil</keyword>
<protein>
    <recommendedName>
        <fullName evidence="12">Dynactin subunit 4</fullName>
    </recommendedName>
</protein>
<dbReference type="AlphaFoldDB" id="A0AAD2CGT9"/>
<dbReference type="InterPro" id="IPR008603">
    <property type="entry name" value="DCTN4"/>
</dbReference>
<evidence type="ECO:0000256" key="2">
    <source>
        <dbReference type="ARBA" id="ARBA00004529"/>
    </source>
</evidence>
<accession>A0AAD2CGT9</accession>
<dbReference type="GO" id="GO:0001725">
    <property type="term" value="C:stress fiber"/>
    <property type="evidence" value="ECO:0007669"/>
    <property type="project" value="UniProtKB-SubCell"/>
</dbReference>
<keyword evidence="16" id="KW-1185">Reference proteome</keyword>
<evidence type="ECO:0000256" key="4">
    <source>
        <dbReference type="ARBA" id="ARBA00022490"/>
    </source>
</evidence>
<name>A0AAD2CGT9_9STRA</name>
<evidence type="ECO:0000256" key="3">
    <source>
        <dbReference type="ARBA" id="ARBA00004657"/>
    </source>
</evidence>
<evidence type="ECO:0000256" key="14">
    <source>
        <dbReference type="SAM" id="MobiDB-lite"/>
    </source>
</evidence>
<evidence type="ECO:0000256" key="10">
    <source>
        <dbReference type="ARBA" id="ARBA00023212"/>
    </source>
</evidence>
<dbReference type="Proteomes" id="UP001295423">
    <property type="component" value="Unassembled WGS sequence"/>
</dbReference>
<evidence type="ECO:0000256" key="11">
    <source>
        <dbReference type="ARBA" id="ARBA00034776"/>
    </source>
</evidence>
<proteinExistence type="inferred from homology"/>
<evidence type="ECO:0000256" key="5">
    <source>
        <dbReference type="ARBA" id="ARBA00022499"/>
    </source>
</evidence>
<dbReference type="PANTHER" id="PTHR13034:SF2">
    <property type="entry name" value="DYNACTIN SUBUNIT 4"/>
    <property type="match status" value="1"/>
</dbReference>
<evidence type="ECO:0000256" key="9">
    <source>
        <dbReference type="ARBA" id="ARBA00023054"/>
    </source>
</evidence>
<feature type="region of interest" description="Disordered" evidence="14">
    <location>
        <begin position="208"/>
        <end position="229"/>
    </location>
</feature>
<evidence type="ECO:0000256" key="13">
    <source>
        <dbReference type="ARBA" id="ARBA00093507"/>
    </source>
</evidence>
<evidence type="ECO:0000313" key="15">
    <source>
        <dbReference type="EMBL" id="CAJ1913941.1"/>
    </source>
</evidence>
<keyword evidence="8" id="KW-0007">Acetylation</keyword>
<dbReference type="GO" id="GO:0005813">
    <property type="term" value="C:centrosome"/>
    <property type="evidence" value="ECO:0007669"/>
    <property type="project" value="UniProtKB-SubCell"/>
</dbReference>
<evidence type="ECO:0000313" key="16">
    <source>
        <dbReference type="Proteomes" id="UP001295423"/>
    </source>
</evidence>
<reference evidence="15" key="1">
    <citation type="submission" date="2023-08" db="EMBL/GenBank/DDBJ databases">
        <authorList>
            <person name="Audoor S."/>
            <person name="Bilcke G."/>
        </authorList>
    </citation>
    <scope>NUCLEOTIDE SEQUENCE</scope>
</reference>
<dbReference type="EMBL" id="CAKOGP040000001">
    <property type="protein sequence ID" value="CAJ1913941.1"/>
    <property type="molecule type" value="Genomic_DNA"/>
</dbReference>
<evidence type="ECO:0000256" key="7">
    <source>
        <dbReference type="ARBA" id="ARBA00022843"/>
    </source>
</evidence>
<keyword evidence="4" id="KW-0963">Cytoplasm</keyword>
<comment type="subcellular location">
    <subcellularLocation>
        <location evidence="1">Cytoplasm</location>
        <location evidence="1">Cytoskeleton</location>
        <location evidence="1">Microtubule organizing center</location>
        <location evidence="1">Centrosome</location>
    </subcellularLocation>
    <subcellularLocation>
        <location evidence="2">Cytoplasm</location>
        <location evidence="2">Cytoskeleton</location>
        <location evidence="2">Stress fiber</location>
    </subcellularLocation>
    <subcellularLocation>
        <location evidence="3">Cytoplasm</location>
        <location evidence="3">Myofibril</location>
    </subcellularLocation>
</comment>
<keyword evidence="6" id="KW-0597">Phosphoprotein</keyword>